<sequence>MNVPASPTAALAGFAAGLDYRRLPESIQGLLFELSIDYLRVASLGERMPWSDWARDYVRQTGGQGGAPVLYSALRTDPVSAAFLNTVYAGSIDADDTHVGAMLHPGCIVFSAALAIGQARGLSGHRVLAAVVAGYEAMIRIGLSVQPSHFKRGFQSTATCGVFGSAVAAAALLFPGDAARIAGTIGMAASFSGGLVQFFHSGSTVKRVHAAQAARAGVQAALLAEAGFSGPADILEGQDGFARAYSDGFDFAPLFDGLGTAFRMTEVLVKPHACSARTQSAVEAAATLCREHGIGAADIAAITLGIPSVIQGRLTGTEPRSLQAAQMSAPFCIAVAIRKESRSPAFTLNVDDFEAGLQDPVVTQLSAKVSCVLDDEVERTSAAESVSARVTLHLNDGRELTGFVLAPKGSASRPFTRQDHVDRAAEELGRRYAPEQVAALMDDMRRLPELADTSTLAQRLAG</sequence>
<dbReference type="Gene3D" id="1.10.4100.10">
    <property type="entry name" value="2-methylcitrate dehydratase PrpD"/>
    <property type="match status" value="1"/>
</dbReference>
<comment type="similarity">
    <text evidence="1">Belongs to the PrpD family.</text>
</comment>
<dbReference type="InterPro" id="IPR045337">
    <property type="entry name" value="MmgE_PrpD_C"/>
</dbReference>
<evidence type="ECO:0000256" key="1">
    <source>
        <dbReference type="ARBA" id="ARBA00006174"/>
    </source>
</evidence>
<dbReference type="InterPro" id="IPR042183">
    <property type="entry name" value="MmgE/PrpD_sf_1"/>
</dbReference>
<evidence type="ECO:0000313" key="5">
    <source>
        <dbReference type="Proteomes" id="UP001501671"/>
    </source>
</evidence>
<dbReference type="PANTHER" id="PTHR16943:SF8">
    <property type="entry name" value="2-METHYLCITRATE DEHYDRATASE"/>
    <property type="match status" value="1"/>
</dbReference>
<keyword evidence="5" id="KW-1185">Reference proteome</keyword>
<feature type="domain" description="MmgE/PrpD C-terminal" evidence="3">
    <location>
        <begin position="272"/>
        <end position="439"/>
    </location>
</feature>
<evidence type="ECO:0000259" key="2">
    <source>
        <dbReference type="Pfam" id="PF03972"/>
    </source>
</evidence>
<dbReference type="Pfam" id="PF19305">
    <property type="entry name" value="MmgE_PrpD_C"/>
    <property type="match status" value="1"/>
</dbReference>
<comment type="caution">
    <text evidence="4">The sequence shown here is derived from an EMBL/GenBank/DDBJ whole genome shotgun (WGS) entry which is preliminary data.</text>
</comment>
<evidence type="ECO:0000313" key="4">
    <source>
        <dbReference type="EMBL" id="GAA4332845.1"/>
    </source>
</evidence>
<dbReference type="RefSeq" id="WP_345249544.1">
    <property type="nucleotide sequence ID" value="NZ_BAABFO010000010.1"/>
</dbReference>
<reference evidence="5" key="1">
    <citation type="journal article" date="2019" name="Int. J. Syst. Evol. Microbiol.">
        <title>The Global Catalogue of Microorganisms (GCM) 10K type strain sequencing project: providing services to taxonomists for standard genome sequencing and annotation.</title>
        <authorList>
            <consortium name="The Broad Institute Genomics Platform"/>
            <consortium name="The Broad Institute Genome Sequencing Center for Infectious Disease"/>
            <person name="Wu L."/>
            <person name="Ma J."/>
        </authorList>
    </citation>
    <scope>NUCLEOTIDE SEQUENCE [LARGE SCALE GENOMIC DNA]</scope>
    <source>
        <strain evidence="5">JCM 17666</strain>
    </source>
</reference>
<dbReference type="InterPro" id="IPR045336">
    <property type="entry name" value="MmgE_PrpD_N"/>
</dbReference>
<dbReference type="Gene3D" id="3.30.1330.120">
    <property type="entry name" value="2-methylcitrate dehydratase PrpD"/>
    <property type="match status" value="1"/>
</dbReference>
<accession>A0ABP8H1G6</accession>
<name>A0ABP8H1G6_9BURK</name>
<dbReference type="InterPro" id="IPR036148">
    <property type="entry name" value="MmgE/PrpD_sf"/>
</dbReference>
<gene>
    <name evidence="4" type="ORF">GCM10023144_23320</name>
</gene>
<dbReference type="PANTHER" id="PTHR16943">
    <property type="entry name" value="2-METHYLCITRATE DEHYDRATASE-RELATED"/>
    <property type="match status" value="1"/>
</dbReference>
<protein>
    <submittedName>
        <fullName evidence="4">MmgE/PrpD family protein</fullName>
    </submittedName>
</protein>
<dbReference type="InterPro" id="IPR042188">
    <property type="entry name" value="MmgE/PrpD_sf_2"/>
</dbReference>
<organism evidence="4 5">
    <name type="scientific">Pigmentiphaga soli</name>
    <dbReference type="NCBI Taxonomy" id="1007095"/>
    <lineage>
        <taxon>Bacteria</taxon>
        <taxon>Pseudomonadati</taxon>
        <taxon>Pseudomonadota</taxon>
        <taxon>Betaproteobacteria</taxon>
        <taxon>Burkholderiales</taxon>
        <taxon>Alcaligenaceae</taxon>
        <taxon>Pigmentiphaga</taxon>
    </lineage>
</organism>
<dbReference type="Proteomes" id="UP001501671">
    <property type="component" value="Unassembled WGS sequence"/>
</dbReference>
<dbReference type="Pfam" id="PF03972">
    <property type="entry name" value="MmgE_PrpD_N"/>
    <property type="match status" value="1"/>
</dbReference>
<feature type="domain" description="MmgE/PrpD N-terminal" evidence="2">
    <location>
        <begin position="10"/>
        <end position="252"/>
    </location>
</feature>
<evidence type="ECO:0000259" key="3">
    <source>
        <dbReference type="Pfam" id="PF19305"/>
    </source>
</evidence>
<dbReference type="SUPFAM" id="SSF103378">
    <property type="entry name" value="2-methylcitrate dehydratase PrpD"/>
    <property type="match status" value="1"/>
</dbReference>
<proteinExistence type="inferred from homology"/>
<dbReference type="InterPro" id="IPR005656">
    <property type="entry name" value="MmgE_PrpD"/>
</dbReference>
<dbReference type="EMBL" id="BAABFO010000010">
    <property type="protein sequence ID" value="GAA4332845.1"/>
    <property type="molecule type" value="Genomic_DNA"/>
</dbReference>